<dbReference type="Pfam" id="PF07687">
    <property type="entry name" value="M20_dimer"/>
    <property type="match status" value="1"/>
</dbReference>
<evidence type="ECO:0000256" key="3">
    <source>
        <dbReference type="ARBA" id="ARBA00011738"/>
    </source>
</evidence>
<evidence type="ECO:0000313" key="8">
    <source>
        <dbReference type="EMBL" id="MBR0648624.1"/>
    </source>
</evidence>
<dbReference type="GO" id="GO:0016787">
    <property type="term" value="F:hydrolase activity"/>
    <property type="evidence" value="ECO:0007669"/>
    <property type="project" value="UniProtKB-KW"/>
</dbReference>
<evidence type="ECO:0000313" key="9">
    <source>
        <dbReference type="Proteomes" id="UP000698752"/>
    </source>
</evidence>
<dbReference type="Proteomes" id="UP000698752">
    <property type="component" value="Unassembled WGS sequence"/>
</dbReference>
<keyword evidence="5 8" id="KW-0378">Hydrolase</keyword>
<keyword evidence="6" id="KW-0464">Manganese</keyword>
<evidence type="ECO:0000256" key="1">
    <source>
        <dbReference type="ARBA" id="ARBA00001936"/>
    </source>
</evidence>
<dbReference type="Gene3D" id="3.40.630.10">
    <property type="entry name" value="Zn peptidases"/>
    <property type="match status" value="1"/>
</dbReference>
<protein>
    <submittedName>
        <fullName evidence="8">Zn-dependent hydrolase</fullName>
    </submittedName>
</protein>
<gene>
    <name evidence="8" type="ORF">GXW78_03035</name>
</gene>
<dbReference type="InterPro" id="IPR002933">
    <property type="entry name" value="Peptidase_M20"/>
</dbReference>
<dbReference type="InterPro" id="IPR011650">
    <property type="entry name" value="Peptidase_M20_dimer"/>
</dbReference>
<dbReference type="PANTHER" id="PTHR32494">
    <property type="entry name" value="ALLANTOATE DEIMINASE-RELATED"/>
    <property type="match status" value="1"/>
</dbReference>
<dbReference type="Gene3D" id="3.30.70.360">
    <property type="match status" value="1"/>
</dbReference>
<evidence type="ECO:0000256" key="2">
    <source>
        <dbReference type="ARBA" id="ARBA00006153"/>
    </source>
</evidence>
<comment type="similarity">
    <text evidence="2">Belongs to the peptidase M20 family.</text>
</comment>
<proteinExistence type="inferred from homology"/>
<dbReference type="PIRSF" id="PIRSF001235">
    <property type="entry name" value="Amidase_carbamoylase"/>
    <property type="match status" value="1"/>
</dbReference>
<dbReference type="SUPFAM" id="SSF53187">
    <property type="entry name" value="Zn-dependent exopeptidases"/>
    <property type="match status" value="1"/>
</dbReference>
<comment type="cofactor">
    <cofactor evidence="1">
        <name>Mn(2+)</name>
        <dbReference type="ChEBI" id="CHEBI:29035"/>
    </cofactor>
</comment>
<accession>A0ABS5EC83</accession>
<keyword evidence="4" id="KW-0479">Metal-binding</keyword>
<evidence type="ECO:0000259" key="7">
    <source>
        <dbReference type="Pfam" id="PF07687"/>
    </source>
</evidence>
<dbReference type="PANTHER" id="PTHR32494:SF19">
    <property type="entry name" value="ALLANTOATE DEIMINASE-RELATED"/>
    <property type="match status" value="1"/>
</dbReference>
<dbReference type="RefSeq" id="WP_211865962.1">
    <property type="nucleotide sequence ID" value="NZ_JAAEDI010000003.1"/>
</dbReference>
<evidence type="ECO:0000256" key="5">
    <source>
        <dbReference type="ARBA" id="ARBA00022801"/>
    </source>
</evidence>
<dbReference type="Pfam" id="PF01546">
    <property type="entry name" value="Peptidase_M20"/>
    <property type="match status" value="1"/>
</dbReference>
<dbReference type="InterPro" id="IPR010158">
    <property type="entry name" value="Amidase_Cbmase"/>
</dbReference>
<keyword evidence="9" id="KW-1185">Reference proteome</keyword>
<name>A0ABS5EC83_9PROT</name>
<organism evidence="8 9">
    <name type="scientific">Neoroseomonas terrae</name>
    <dbReference type="NCBI Taxonomy" id="424799"/>
    <lineage>
        <taxon>Bacteria</taxon>
        <taxon>Pseudomonadati</taxon>
        <taxon>Pseudomonadota</taxon>
        <taxon>Alphaproteobacteria</taxon>
        <taxon>Acetobacterales</taxon>
        <taxon>Acetobacteraceae</taxon>
        <taxon>Neoroseomonas</taxon>
    </lineage>
</organism>
<feature type="domain" description="Peptidase M20 dimerisation" evidence="7">
    <location>
        <begin position="238"/>
        <end position="332"/>
    </location>
</feature>
<evidence type="ECO:0000256" key="6">
    <source>
        <dbReference type="ARBA" id="ARBA00023211"/>
    </source>
</evidence>
<comment type="subunit">
    <text evidence="3">Homodimer.</text>
</comment>
<dbReference type="SUPFAM" id="SSF55031">
    <property type="entry name" value="Bacterial exopeptidase dimerisation domain"/>
    <property type="match status" value="1"/>
</dbReference>
<dbReference type="NCBIfam" id="TIGR01879">
    <property type="entry name" value="hydantase"/>
    <property type="match status" value="1"/>
</dbReference>
<dbReference type="EMBL" id="JAAEDI010000003">
    <property type="protein sequence ID" value="MBR0648624.1"/>
    <property type="molecule type" value="Genomic_DNA"/>
</dbReference>
<comment type="caution">
    <text evidence="8">The sequence shown here is derived from an EMBL/GenBank/DDBJ whole genome shotgun (WGS) entry which is preliminary data.</text>
</comment>
<reference evidence="9" key="1">
    <citation type="journal article" date="2021" name="Syst. Appl. Microbiol.">
        <title>Roseomonas hellenica sp. nov., isolated from roots of wild-growing Alkanna tinctoria.</title>
        <authorList>
            <person name="Rat A."/>
            <person name="Naranjo H.D."/>
            <person name="Lebbe L."/>
            <person name="Cnockaert M."/>
            <person name="Krigas N."/>
            <person name="Grigoriadou K."/>
            <person name="Maloupa E."/>
            <person name="Willems A."/>
        </authorList>
    </citation>
    <scope>NUCLEOTIDE SEQUENCE [LARGE SCALE GENOMIC DNA]</scope>
    <source>
        <strain evidence="9">LMG 31159</strain>
    </source>
</reference>
<evidence type="ECO:0000256" key="4">
    <source>
        <dbReference type="ARBA" id="ARBA00022723"/>
    </source>
</evidence>
<sequence length="439" mass="46587">MAPTTRPVAPADLQAAVLQQTGYAASLFDELRAGSQAEAGVTRAAYGEGEEFAHTLVARRAEALGLEVTRDYAANTYMRWPGRDPSAPAVIIGSHLDSVPQGGNYDGAAGVAAGLVAIAALKQLGMTPRCDLIVMGVRAEESIWFRVSYIGSRSALGSLPAGALEARRVDSQRSLGEHIADLGGNPAAIRAGARHLNPAQVRAFLELHIEQAPSLVAEGRPVAICTGIPGNFRFPEARITGVQGHVGQPRRFRRDAAIAASDFAVALDAVWEEHEAAGTPMAFTLGQFGTDPAQHGLTIVPGRFDFSLDVRAYDDAVLEGLERKIASIITQIEQRRGVTFDLGRRTAAEVGRMDPQLQVALKEGADELGIPWMPLGSPASHDAAAFAAADVPSAMIFVRNRNGSHNPDEAMEISDFLAGAAVLTSWLASNACMREEPRD</sequence>
<dbReference type="InterPro" id="IPR036264">
    <property type="entry name" value="Bact_exopeptidase_dim_dom"/>
</dbReference>